<protein>
    <recommendedName>
        <fullName evidence="4">BZIP domain-containing protein</fullName>
    </recommendedName>
</protein>
<accession>A0ABR4JJ42</accession>
<evidence type="ECO:0000313" key="2">
    <source>
        <dbReference type="EMBL" id="KAL2840052.1"/>
    </source>
</evidence>
<organism evidence="2 3">
    <name type="scientific">Aspergillus pseudoustus</name>
    <dbReference type="NCBI Taxonomy" id="1810923"/>
    <lineage>
        <taxon>Eukaryota</taxon>
        <taxon>Fungi</taxon>
        <taxon>Dikarya</taxon>
        <taxon>Ascomycota</taxon>
        <taxon>Pezizomycotina</taxon>
        <taxon>Eurotiomycetes</taxon>
        <taxon>Eurotiomycetidae</taxon>
        <taxon>Eurotiales</taxon>
        <taxon>Aspergillaceae</taxon>
        <taxon>Aspergillus</taxon>
        <taxon>Aspergillus subgen. Nidulantes</taxon>
    </lineage>
</organism>
<dbReference type="EMBL" id="JBFXLU010000125">
    <property type="protein sequence ID" value="KAL2840052.1"/>
    <property type="molecule type" value="Genomic_DNA"/>
</dbReference>
<name>A0ABR4JJ42_9EURO</name>
<proteinExistence type="predicted"/>
<dbReference type="PANTHER" id="PTHR37012">
    <property type="entry name" value="B-ZIP TRANSCRIPTION FACTOR (EUROFUNG)-RELATED"/>
    <property type="match status" value="1"/>
</dbReference>
<keyword evidence="3" id="KW-1185">Reference proteome</keyword>
<reference evidence="2 3" key="1">
    <citation type="submission" date="2024-07" db="EMBL/GenBank/DDBJ databases">
        <title>Section-level genome sequencing and comparative genomics of Aspergillus sections Usti and Cavernicolus.</title>
        <authorList>
            <consortium name="Lawrence Berkeley National Laboratory"/>
            <person name="Nybo J.L."/>
            <person name="Vesth T.C."/>
            <person name="Theobald S."/>
            <person name="Frisvad J.C."/>
            <person name="Larsen T.O."/>
            <person name="Kjaerboelling I."/>
            <person name="Rothschild-Mancinelli K."/>
            <person name="Lyhne E.K."/>
            <person name="Kogle M.E."/>
            <person name="Barry K."/>
            <person name="Clum A."/>
            <person name="Na H."/>
            <person name="Ledsgaard L."/>
            <person name="Lin J."/>
            <person name="Lipzen A."/>
            <person name="Kuo A."/>
            <person name="Riley R."/>
            <person name="Mondo S."/>
            <person name="Labutti K."/>
            <person name="Haridas S."/>
            <person name="Pangalinan J."/>
            <person name="Salamov A.A."/>
            <person name="Simmons B.A."/>
            <person name="Magnuson J.K."/>
            <person name="Chen J."/>
            <person name="Drula E."/>
            <person name="Henrissat B."/>
            <person name="Wiebenga A."/>
            <person name="Lubbers R.J."/>
            <person name="Gomes A.C."/>
            <person name="Makela M.R."/>
            <person name="Stajich J."/>
            <person name="Grigoriev I.V."/>
            <person name="Mortensen U.H."/>
            <person name="De Vries R.P."/>
            <person name="Baker S.E."/>
            <person name="Andersen M.R."/>
        </authorList>
    </citation>
    <scope>NUCLEOTIDE SEQUENCE [LARGE SCALE GENOMIC DNA]</scope>
    <source>
        <strain evidence="2 3">CBS 123904</strain>
    </source>
</reference>
<gene>
    <name evidence="2" type="ORF">BJY01DRAFT_250179</name>
</gene>
<comment type="caution">
    <text evidence="2">The sequence shown here is derived from an EMBL/GenBank/DDBJ whole genome shotgun (WGS) entry which is preliminary data.</text>
</comment>
<evidence type="ECO:0000256" key="1">
    <source>
        <dbReference type="SAM" id="MobiDB-lite"/>
    </source>
</evidence>
<dbReference type="Proteomes" id="UP001610446">
    <property type="component" value="Unassembled WGS sequence"/>
</dbReference>
<evidence type="ECO:0008006" key="4">
    <source>
        <dbReference type="Google" id="ProtNLM"/>
    </source>
</evidence>
<dbReference type="PANTHER" id="PTHR37012:SF2">
    <property type="entry name" value="BZIP DOMAIN-CONTAINING PROTEIN-RELATED"/>
    <property type="match status" value="1"/>
</dbReference>
<evidence type="ECO:0000313" key="3">
    <source>
        <dbReference type="Proteomes" id="UP001610446"/>
    </source>
</evidence>
<dbReference type="InterPro" id="IPR021833">
    <property type="entry name" value="DUF3425"/>
</dbReference>
<sequence>MESNTNKVHKSRRRTPMQLERKRVLDKELQRAKRESDRDRLLQMQNEVHQMRETMDYLKSTSKMILETVSAWSPHLFIQPGGAVVTAQSQLSKDSTFAVAANQPCWPPTGRSMPAVDCLCQPKAHASYGECFERTVYTALIGVHYHSQLPAVLSVPCIPRLPSVSDLLFLGLGENLVSRIIIKMLRRPGFKDLVSTFATFLIVYWVLRYRFFPSPETRADIPEWLRPTEVQDNTPHPIWTDFIHFPQLRNAMVLERFKIVRDDFDFDYSASMTVNWPSWQPLIIQTETFNMVLNPDFPVHVSTFSNWSLDSDFARKYPKMAPLVTIRPHD</sequence>
<dbReference type="Pfam" id="PF11905">
    <property type="entry name" value="DUF3425"/>
    <property type="match status" value="1"/>
</dbReference>
<feature type="region of interest" description="Disordered" evidence="1">
    <location>
        <begin position="1"/>
        <end position="20"/>
    </location>
</feature>